<name>A0A1H9PET0_9BACT</name>
<proteinExistence type="inferred from homology"/>
<dbReference type="OrthoDB" id="9801717at2"/>
<dbReference type="InterPro" id="IPR010998">
    <property type="entry name" value="Integrase_recombinase_N"/>
</dbReference>
<dbReference type="GO" id="GO:0003677">
    <property type="term" value="F:DNA binding"/>
    <property type="evidence" value="ECO:0007669"/>
    <property type="project" value="UniProtKB-KW"/>
</dbReference>
<sequence length="295" mass="33421">MSKAYQPKTAYYNELLRSCRAELLLLGYAKATASLSGSGEFLQRLEQQGKLTLDQVEKADIDEHLTYLQTRPSQTGGALSGYTIQGYVFSLRLLFDYAERHGLRGGSPLAGIRLPAPPKSERYVATRAEVDALYLTAKDDARLTALLHLLYGCGLRRMEAEALDLGDVDHRAALLYVRRGKGRKRRVIPLSGRVAEGLKHYQKRDRWRWANDYTGKAYLLNDRGRRMRGNTISKHLAKLVKEAKVNKQITPHGLRHAVATHLLARGMELERVRDFLGHGYLETTQLYTRVKTEDL</sequence>
<dbReference type="Gene3D" id="1.10.443.10">
    <property type="entry name" value="Intergrase catalytic core"/>
    <property type="match status" value="1"/>
</dbReference>
<keyword evidence="2" id="KW-0238">DNA-binding</keyword>
<dbReference type="Proteomes" id="UP000199021">
    <property type="component" value="Unassembled WGS sequence"/>
</dbReference>
<dbReference type="InterPro" id="IPR002104">
    <property type="entry name" value="Integrase_catalytic"/>
</dbReference>
<organism evidence="5 6">
    <name type="scientific">Neolewinella agarilytica</name>
    <dbReference type="NCBI Taxonomy" id="478744"/>
    <lineage>
        <taxon>Bacteria</taxon>
        <taxon>Pseudomonadati</taxon>
        <taxon>Bacteroidota</taxon>
        <taxon>Saprospiria</taxon>
        <taxon>Saprospirales</taxon>
        <taxon>Lewinellaceae</taxon>
        <taxon>Neolewinella</taxon>
    </lineage>
</organism>
<dbReference type="PROSITE" id="PS51898">
    <property type="entry name" value="TYR_RECOMBINASE"/>
    <property type="match status" value="1"/>
</dbReference>
<dbReference type="Pfam" id="PF00589">
    <property type="entry name" value="Phage_integrase"/>
    <property type="match status" value="1"/>
</dbReference>
<evidence type="ECO:0000313" key="5">
    <source>
        <dbReference type="EMBL" id="SER46647.1"/>
    </source>
</evidence>
<dbReference type="EMBL" id="FOFB01000048">
    <property type="protein sequence ID" value="SER46647.1"/>
    <property type="molecule type" value="Genomic_DNA"/>
</dbReference>
<dbReference type="InterPro" id="IPR011010">
    <property type="entry name" value="DNA_brk_join_enz"/>
</dbReference>
<dbReference type="InParanoid" id="A0A1H9PET0"/>
<dbReference type="SUPFAM" id="SSF56349">
    <property type="entry name" value="DNA breaking-rejoining enzymes"/>
    <property type="match status" value="1"/>
</dbReference>
<reference evidence="6" key="1">
    <citation type="submission" date="2016-10" db="EMBL/GenBank/DDBJ databases">
        <authorList>
            <person name="Varghese N."/>
            <person name="Submissions S."/>
        </authorList>
    </citation>
    <scope>NUCLEOTIDE SEQUENCE [LARGE SCALE GENOMIC DNA]</scope>
    <source>
        <strain evidence="6">DSM 24740</strain>
    </source>
</reference>
<gene>
    <name evidence="5" type="ORF">SAMN05444359_1483</name>
</gene>
<dbReference type="Gene3D" id="1.10.150.130">
    <property type="match status" value="1"/>
</dbReference>
<dbReference type="RefSeq" id="WP_090173582.1">
    <property type="nucleotide sequence ID" value="NZ_FOFB01000048.1"/>
</dbReference>
<evidence type="ECO:0000313" key="6">
    <source>
        <dbReference type="Proteomes" id="UP000199021"/>
    </source>
</evidence>
<dbReference type="AlphaFoldDB" id="A0A1H9PET0"/>
<keyword evidence="6" id="KW-1185">Reference proteome</keyword>
<protein>
    <submittedName>
        <fullName evidence="5">Integrase/recombinase XerD</fullName>
    </submittedName>
</protein>
<dbReference type="PANTHER" id="PTHR30349">
    <property type="entry name" value="PHAGE INTEGRASE-RELATED"/>
    <property type="match status" value="1"/>
</dbReference>
<keyword evidence="3" id="KW-0233">DNA recombination</keyword>
<feature type="domain" description="Tyr recombinase" evidence="4">
    <location>
        <begin position="120"/>
        <end position="295"/>
    </location>
</feature>
<dbReference type="PANTHER" id="PTHR30349:SF41">
    <property type="entry name" value="INTEGRASE_RECOMBINASE PROTEIN MJ0367-RELATED"/>
    <property type="match status" value="1"/>
</dbReference>
<dbReference type="GO" id="GO:0006310">
    <property type="term" value="P:DNA recombination"/>
    <property type="evidence" value="ECO:0007669"/>
    <property type="project" value="UniProtKB-KW"/>
</dbReference>
<evidence type="ECO:0000256" key="2">
    <source>
        <dbReference type="ARBA" id="ARBA00023125"/>
    </source>
</evidence>
<evidence type="ECO:0000256" key="1">
    <source>
        <dbReference type="ARBA" id="ARBA00008857"/>
    </source>
</evidence>
<dbReference type="InterPro" id="IPR050090">
    <property type="entry name" value="Tyrosine_recombinase_XerCD"/>
</dbReference>
<evidence type="ECO:0000259" key="4">
    <source>
        <dbReference type="PROSITE" id="PS51898"/>
    </source>
</evidence>
<dbReference type="STRING" id="478744.SAMN05444359_1483"/>
<dbReference type="GO" id="GO:0015074">
    <property type="term" value="P:DNA integration"/>
    <property type="evidence" value="ECO:0007669"/>
    <property type="project" value="InterPro"/>
</dbReference>
<comment type="similarity">
    <text evidence="1">Belongs to the 'phage' integrase family.</text>
</comment>
<accession>A0A1H9PET0</accession>
<dbReference type="InterPro" id="IPR013762">
    <property type="entry name" value="Integrase-like_cat_sf"/>
</dbReference>
<evidence type="ECO:0000256" key="3">
    <source>
        <dbReference type="ARBA" id="ARBA00023172"/>
    </source>
</evidence>